<protein>
    <submittedName>
        <fullName evidence="2">Uncharacterized protein</fullName>
    </submittedName>
</protein>
<comment type="caution">
    <text evidence="2">The sequence shown here is derived from an EMBL/GenBank/DDBJ whole genome shotgun (WGS) entry which is preliminary data.</text>
</comment>
<feature type="compositionally biased region" description="Polar residues" evidence="1">
    <location>
        <begin position="24"/>
        <end position="45"/>
    </location>
</feature>
<accession>M0AGK6</accession>
<sequence>MALAGIGVFIILFERLIHPNAVYRQSSRSSNGGQDRNNPPAQTLRTSDHISEPNHNSVTSRQTRHQIELENIVNGSKSIRTQVAQKTANTEDYAV</sequence>
<proteinExistence type="predicted"/>
<name>M0AGK6_9EURY</name>
<dbReference type="Proteomes" id="UP000011648">
    <property type="component" value="Unassembled WGS sequence"/>
</dbReference>
<evidence type="ECO:0000313" key="3">
    <source>
        <dbReference type="Proteomes" id="UP000011648"/>
    </source>
</evidence>
<dbReference type="EMBL" id="AOIL01000009">
    <property type="protein sequence ID" value="ELY96488.1"/>
    <property type="molecule type" value="Genomic_DNA"/>
</dbReference>
<dbReference type="AlphaFoldDB" id="M0AGK6"/>
<organism evidence="2 3">
    <name type="scientific">Natrialba taiwanensis DSM 12281</name>
    <dbReference type="NCBI Taxonomy" id="1230458"/>
    <lineage>
        <taxon>Archaea</taxon>
        <taxon>Methanobacteriati</taxon>
        <taxon>Methanobacteriota</taxon>
        <taxon>Stenosarchaea group</taxon>
        <taxon>Halobacteria</taxon>
        <taxon>Halobacteriales</taxon>
        <taxon>Natrialbaceae</taxon>
        <taxon>Natrialba</taxon>
    </lineage>
</organism>
<evidence type="ECO:0000256" key="1">
    <source>
        <dbReference type="SAM" id="MobiDB-lite"/>
    </source>
</evidence>
<evidence type="ECO:0000313" key="2">
    <source>
        <dbReference type="EMBL" id="ELY96488.1"/>
    </source>
</evidence>
<keyword evidence="3" id="KW-1185">Reference proteome</keyword>
<reference evidence="2 3" key="1">
    <citation type="journal article" date="2014" name="PLoS Genet.">
        <title>Phylogenetically driven sequencing of extremely halophilic archaea reveals strategies for static and dynamic osmo-response.</title>
        <authorList>
            <person name="Becker E.A."/>
            <person name="Seitzer P.M."/>
            <person name="Tritt A."/>
            <person name="Larsen D."/>
            <person name="Krusor M."/>
            <person name="Yao A.I."/>
            <person name="Wu D."/>
            <person name="Madern D."/>
            <person name="Eisen J.A."/>
            <person name="Darling A.E."/>
            <person name="Facciotti M.T."/>
        </authorList>
    </citation>
    <scope>NUCLEOTIDE SEQUENCE [LARGE SCALE GENOMIC DNA]</scope>
    <source>
        <strain evidence="2 3">DSM 12281</strain>
    </source>
</reference>
<gene>
    <name evidence="2" type="ORF">C484_02210</name>
</gene>
<dbReference type="PATRIC" id="fig|1230458.4.peg.433"/>
<feature type="region of interest" description="Disordered" evidence="1">
    <location>
        <begin position="24"/>
        <end position="65"/>
    </location>
</feature>